<evidence type="ECO:0000256" key="2">
    <source>
        <dbReference type="ARBA" id="ARBA00004496"/>
    </source>
</evidence>
<organism evidence="10 11">
    <name type="scientific">Carboxydothermus pertinax</name>
    <dbReference type="NCBI Taxonomy" id="870242"/>
    <lineage>
        <taxon>Bacteria</taxon>
        <taxon>Bacillati</taxon>
        <taxon>Bacillota</taxon>
        <taxon>Clostridia</taxon>
        <taxon>Thermoanaerobacterales</taxon>
        <taxon>Thermoanaerobacteraceae</taxon>
        <taxon>Carboxydothermus</taxon>
    </lineage>
</organism>
<evidence type="ECO:0000256" key="8">
    <source>
        <dbReference type="HAMAP-Rule" id="MF_01895"/>
    </source>
</evidence>
<keyword evidence="11" id="KW-1185">Reference proteome</keyword>
<dbReference type="FunFam" id="2.40.50.140:FF:000213">
    <property type="entry name" value="Ribonuclease R"/>
    <property type="match status" value="1"/>
</dbReference>
<dbReference type="EMBL" id="BDJK01000003">
    <property type="protein sequence ID" value="GAV21560.1"/>
    <property type="molecule type" value="Genomic_DNA"/>
</dbReference>
<dbReference type="PROSITE" id="PS01175">
    <property type="entry name" value="RIBONUCLEASE_II"/>
    <property type="match status" value="1"/>
</dbReference>
<dbReference type="Proteomes" id="UP000187485">
    <property type="component" value="Unassembled WGS sequence"/>
</dbReference>
<gene>
    <name evidence="8" type="primary">rnr</name>
    <name evidence="10" type="ORF">cpu_00700</name>
</gene>
<dbReference type="RefSeq" id="WP_075858014.1">
    <property type="nucleotide sequence ID" value="NZ_BDJK01000003.1"/>
</dbReference>
<keyword evidence="6 8" id="KW-0269">Exonuclease</keyword>
<dbReference type="OrthoDB" id="9764149at2"/>
<dbReference type="Gene3D" id="2.40.50.140">
    <property type="entry name" value="Nucleic acid-binding proteins"/>
    <property type="match status" value="2"/>
</dbReference>
<keyword evidence="7 8" id="KW-0694">RNA-binding</keyword>
<dbReference type="EC" id="3.1.13.1" evidence="8"/>
<dbReference type="Pfam" id="PF00773">
    <property type="entry name" value="RNB"/>
    <property type="match status" value="1"/>
</dbReference>
<dbReference type="SMART" id="SM00357">
    <property type="entry name" value="CSP"/>
    <property type="match status" value="2"/>
</dbReference>
<comment type="function">
    <text evidence="8">3'-5' exoribonuclease that releases 5'-nucleoside monophosphates and is involved in maturation of structured RNAs.</text>
</comment>
<dbReference type="PROSITE" id="PS50126">
    <property type="entry name" value="S1"/>
    <property type="match status" value="1"/>
</dbReference>
<evidence type="ECO:0000313" key="10">
    <source>
        <dbReference type="EMBL" id="GAV21560.1"/>
    </source>
</evidence>
<dbReference type="STRING" id="870242.cpu_00700"/>
<dbReference type="CDD" id="cd04471">
    <property type="entry name" value="S1_RNase_R"/>
    <property type="match status" value="1"/>
</dbReference>
<dbReference type="SMART" id="SM00316">
    <property type="entry name" value="S1"/>
    <property type="match status" value="1"/>
</dbReference>
<keyword evidence="3 8" id="KW-0963">Cytoplasm</keyword>
<dbReference type="GO" id="GO:0008859">
    <property type="term" value="F:exoribonuclease II activity"/>
    <property type="evidence" value="ECO:0007669"/>
    <property type="project" value="UniProtKB-UniRule"/>
</dbReference>
<dbReference type="InterPro" id="IPR050180">
    <property type="entry name" value="RNR_Ribonuclease"/>
</dbReference>
<proteinExistence type="inferred from homology"/>
<dbReference type="HAMAP" id="MF_01895">
    <property type="entry name" value="RNase_R"/>
    <property type="match status" value="1"/>
</dbReference>
<accession>A0A1L8CRL7</accession>
<dbReference type="SUPFAM" id="SSF50249">
    <property type="entry name" value="Nucleic acid-binding proteins"/>
    <property type="match status" value="4"/>
</dbReference>
<dbReference type="Pfam" id="PF00575">
    <property type="entry name" value="S1"/>
    <property type="match status" value="1"/>
</dbReference>
<keyword evidence="4 8" id="KW-0540">Nuclease</keyword>
<dbReference type="PANTHER" id="PTHR23355">
    <property type="entry name" value="RIBONUCLEASE"/>
    <property type="match status" value="1"/>
</dbReference>
<dbReference type="InterPro" id="IPR001900">
    <property type="entry name" value="RNase_II/R"/>
</dbReference>
<comment type="subcellular location">
    <subcellularLocation>
        <location evidence="2 8">Cytoplasm</location>
    </subcellularLocation>
</comment>
<dbReference type="GO" id="GO:0006402">
    <property type="term" value="P:mRNA catabolic process"/>
    <property type="evidence" value="ECO:0007669"/>
    <property type="project" value="TreeGrafter"/>
</dbReference>
<dbReference type="InterPro" id="IPR022966">
    <property type="entry name" value="RNase_II/R_CS"/>
</dbReference>
<dbReference type="SMART" id="SM00955">
    <property type="entry name" value="RNB"/>
    <property type="match status" value="1"/>
</dbReference>
<evidence type="ECO:0000256" key="4">
    <source>
        <dbReference type="ARBA" id="ARBA00022722"/>
    </source>
</evidence>
<evidence type="ECO:0000256" key="3">
    <source>
        <dbReference type="ARBA" id="ARBA00022490"/>
    </source>
</evidence>
<reference evidence="11" key="1">
    <citation type="submission" date="2016-12" db="EMBL/GenBank/DDBJ databases">
        <title>Draft Genome Sequences od Carboxydothermus pertinax and islandicus, Hydrogenogenic Carboxydotrophic Bacteria.</title>
        <authorList>
            <person name="Fukuyama Y."/>
            <person name="Ohmae K."/>
            <person name="Yoneda Y."/>
            <person name="Yoshida T."/>
            <person name="Sako Y."/>
        </authorList>
    </citation>
    <scope>NUCLEOTIDE SEQUENCE [LARGE SCALE GENOMIC DNA]</scope>
    <source>
        <strain evidence="11">Ug1</strain>
    </source>
</reference>
<dbReference type="AlphaFoldDB" id="A0A1L8CRL7"/>
<feature type="domain" description="S1 motif" evidence="9">
    <location>
        <begin position="623"/>
        <end position="706"/>
    </location>
</feature>
<evidence type="ECO:0000259" key="9">
    <source>
        <dbReference type="PROSITE" id="PS50126"/>
    </source>
</evidence>
<dbReference type="InterPro" id="IPR011805">
    <property type="entry name" value="RNase_R"/>
</dbReference>
<keyword evidence="5 8" id="KW-0378">Hydrolase</keyword>
<dbReference type="InterPro" id="IPR003029">
    <property type="entry name" value="S1_domain"/>
</dbReference>
<dbReference type="Pfam" id="PF08206">
    <property type="entry name" value="OB_RNB"/>
    <property type="match status" value="1"/>
</dbReference>
<dbReference type="InterPro" id="IPR004476">
    <property type="entry name" value="RNase_II/RNase_R"/>
</dbReference>
<dbReference type="GO" id="GO:0005829">
    <property type="term" value="C:cytosol"/>
    <property type="evidence" value="ECO:0007669"/>
    <property type="project" value="TreeGrafter"/>
</dbReference>
<dbReference type="InterPro" id="IPR011129">
    <property type="entry name" value="CSD"/>
</dbReference>
<dbReference type="InterPro" id="IPR013223">
    <property type="entry name" value="RNase_B_OB_dom"/>
</dbReference>
<dbReference type="NCBIfam" id="TIGR02063">
    <property type="entry name" value="RNase_R"/>
    <property type="match status" value="1"/>
</dbReference>
<evidence type="ECO:0000256" key="6">
    <source>
        <dbReference type="ARBA" id="ARBA00022839"/>
    </source>
</evidence>
<comment type="similarity">
    <text evidence="8">Belongs to the RNR ribonuclease family. RNase R subfamily.</text>
</comment>
<dbReference type="Pfam" id="PF17876">
    <property type="entry name" value="CSD2"/>
    <property type="match status" value="1"/>
</dbReference>
<dbReference type="InterPro" id="IPR012340">
    <property type="entry name" value="NA-bd_OB-fold"/>
</dbReference>
<dbReference type="NCBIfam" id="TIGR00358">
    <property type="entry name" value="3_prime_RNase"/>
    <property type="match status" value="1"/>
</dbReference>
<evidence type="ECO:0000256" key="1">
    <source>
        <dbReference type="ARBA" id="ARBA00001849"/>
    </source>
</evidence>
<dbReference type="PANTHER" id="PTHR23355:SF9">
    <property type="entry name" value="DIS3-LIKE EXONUCLEASE 2"/>
    <property type="match status" value="1"/>
</dbReference>
<protein>
    <recommendedName>
        <fullName evidence="8">Ribonuclease R</fullName>
        <shortName evidence="8">RNase R</shortName>
        <ecNumber evidence="8">3.1.13.1</ecNumber>
    </recommendedName>
</protein>
<comment type="caution">
    <text evidence="10">The sequence shown here is derived from an EMBL/GenBank/DDBJ whole genome shotgun (WGS) entry which is preliminary data.</text>
</comment>
<evidence type="ECO:0000256" key="7">
    <source>
        <dbReference type="ARBA" id="ARBA00022884"/>
    </source>
</evidence>
<comment type="catalytic activity">
    <reaction evidence="1 8">
        <text>Exonucleolytic cleavage in the 3'- to 5'-direction to yield nucleoside 5'-phosphates.</text>
        <dbReference type="EC" id="3.1.13.1"/>
    </reaction>
</comment>
<sequence>MREKILEYLIKANAPQYLDKIIEGLGLTDVSEIKKLIAALRDLEKEGEVYVTKAGKYGLPEQMNMVRGKIQGHPKGFAFLIPEDREKQDVFISPTNLKGAMHNDRVLVRYLPFSDGNRPEGEVVKILERANKTVVGSFYRRRHYGLVEPDDERITSAIIVPPGKKGVRVKDGEKVVVEITAYPKKGELPEGKIVEVLGDPEDPETRLNAIIKKYGLLDAFKTETIKEAKAVSSEIGPEELKGRRDLRGEMIVTIDDEDAKDLDDAVSLVKLSNGNYQLGVHIADVSYYVREGSALDKEALERGTSVYLAGKVLPMLPPELSNGICSLNPQVDRLTLSVVMEITPAGEVVSHEIFPSVIKTRARLTYTIVKKAVLDKDPKAREELGDLVLMLEEMANLAMILRKRRLERGAIDFDLPEAKVILDDKGEVVDIVRRERNIAHQLIEEFMLITNETVAERFFWQEVPFLYRIHEDPDEGKIQSLKEFLRLFGYNLKGGRDGKYHPREFQRLLEKVAGRKEERVINAVMLRSMKQARYSAERIWHFGLAAEYYTHFTSPIRRYPDLMIHRIIREVLEGKLTPRREAKLAKILPKVAKHSSEMERRAMEAERESVEMRMVEFMAGKEGTEYDAIISGVTSYGFFVQLPNLIEGLVRVSSLEDDYYLYDEKSYALIGRRTKKVFRLGDEVRVRVIKVNTVSREIDFVLVSKKGESPNTRESAEEILERIVK</sequence>
<dbReference type="InterPro" id="IPR040476">
    <property type="entry name" value="CSD2"/>
</dbReference>
<name>A0A1L8CRL7_9THEO</name>
<dbReference type="GO" id="GO:0003723">
    <property type="term" value="F:RNA binding"/>
    <property type="evidence" value="ECO:0007669"/>
    <property type="project" value="UniProtKB-UniRule"/>
</dbReference>
<evidence type="ECO:0000313" key="11">
    <source>
        <dbReference type="Proteomes" id="UP000187485"/>
    </source>
</evidence>
<evidence type="ECO:0000256" key="5">
    <source>
        <dbReference type="ARBA" id="ARBA00022801"/>
    </source>
</evidence>